<gene>
    <name evidence="1" type="ORF">PLAN_30164</name>
</gene>
<dbReference type="AlphaFoldDB" id="A0A6J7ZKK1"/>
<sequence>MIVVDQFSLPACFSSHLRRINQLYRVNCLYAEQCSNKQINKFICYGVDLNIKVLTNYMNFCKVIST</sequence>
<evidence type="ECO:0000313" key="1">
    <source>
        <dbReference type="EMBL" id="CAC5342899.1"/>
    </source>
</evidence>
<reference evidence="1" key="1">
    <citation type="submission" date="2020-05" db="EMBL/GenBank/DDBJ databases">
        <authorList>
            <consortium name="Genoscope - CEA"/>
            <person name="William W."/>
        </authorList>
    </citation>
    <scope>NUCLEOTIDE SEQUENCE [LARGE SCALE GENOMIC DNA]</scope>
    <source>
        <strain evidence="1">PCC 7821</strain>
    </source>
</reference>
<protein>
    <submittedName>
        <fullName evidence="1">Uncharacterized protein</fullName>
    </submittedName>
</protein>
<organism evidence="1 2">
    <name type="scientific">Planktothrix rubescens CCAP 1459/22</name>
    <dbReference type="NCBI Taxonomy" id="329571"/>
    <lineage>
        <taxon>Bacteria</taxon>
        <taxon>Bacillati</taxon>
        <taxon>Cyanobacteriota</taxon>
        <taxon>Cyanophyceae</taxon>
        <taxon>Oscillatoriophycideae</taxon>
        <taxon>Oscillatoriales</taxon>
        <taxon>Microcoleaceae</taxon>
        <taxon>Planktothrix</taxon>
    </lineage>
</organism>
<dbReference type="EMBL" id="LR812490">
    <property type="protein sequence ID" value="CAC5342899.1"/>
    <property type="molecule type" value="Genomic_DNA"/>
</dbReference>
<dbReference type="Proteomes" id="UP000196521">
    <property type="component" value="Chromosome"/>
</dbReference>
<proteinExistence type="predicted"/>
<dbReference type="EMBL" id="CZCZ02000013">
    <property type="protein sequence ID" value="CAC5342899.1"/>
    <property type="molecule type" value="Genomic_DNA"/>
</dbReference>
<keyword evidence="2" id="KW-1185">Reference proteome</keyword>
<name>A0A6J7ZKK1_PLARU</name>
<accession>A0A6J7ZKK1</accession>
<evidence type="ECO:0000313" key="2">
    <source>
        <dbReference type="Proteomes" id="UP000196521"/>
    </source>
</evidence>
<comment type="caution">
    <text evidence="1">The sequence shown here is derived from an EMBL/GenBank/DDBJ whole genome shotgun (WGS) entry which is preliminary data.</text>
</comment>